<dbReference type="GO" id="GO:0005524">
    <property type="term" value="F:ATP binding"/>
    <property type="evidence" value="ECO:0007669"/>
    <property type="project" value="UniProtKB-KW"/>
</dbReference>
<dbReference type="InterPro" id="IPR017871">
    <property type="entry name" value="ABC_transporter-like_CS"/>
</dbReference>
<dbReference type="GO" id="GO:0016887">
    <property type="term" value="F:ATP hydrolysis activity"/>
    <property type="evidence" value="ECO:0007669"/>
    <property type="project" value="InterPro"/>
</dbReference>
<feature type="transmembrane region" description="Helical" evidence="10">
    <location>
        <begin position="12"/>
        <end position="31"/>
    </location>
</feature>
<organism evidence="13 14">
    <name type="scientific">Paraburkholderia eburnea</name>
    <dbReference type="NCBI Taxonomy" id="1189126"/>
    <lineage>
        <taxon>Bacteria</taxon>
        <taxon>Pseudomonadati</taxon>
        <taxon>Pseudomonadota</taxon>
        <taxon>Betaproteobacteria</taxon>
        <taxon>Burkholderiales</taxon>
        <taxon>Burkholderiaceae</taxon>
        <taxon>Paraburkholderia</taxon>
    </lineage>
</organism>
<dbReference type="InterPro" id="IPR050093">
    <property type="entry name" value="ABC_SmlMolc_Importer"/>
</dbReference>
<dbReference type="SMART" id="SM00382">
    <property type="entry name" value="AAA"/>
    <property type="match status" value="1"/>
</dbReference>
<dbReference type="AlphaFoldDB" id="A0A2S4M8X0"/>
<feature type="transmembrane region" description="Helical" evidence="10">
    <location>
        <begin position="84"/>
        <end position="108"/>
    </location>
</feature>
<evidence type="ECO:0000256" key="3">
    <source>
        <dbReference type="ARBA" id="ARBA00022475"/>
    </source>
</evidence>
<evidence type="ECO:0000256" key="9">
    <source>
        <dbReference type="ARBA" id="ARBA00023136"/>
    </source>
</evidence>
<evidence type="ECO:0000313" key="14">
    <source>
        <dbReference type="Proteomes" id="UP000237381"/>
    </source>
</evidence>
<evidence type="ECO:0000256" key="6">
    <source>
        <dbReference type="ARBA" id="ARBA00022741"/>
    </source>
</evidence>
<dbReference type="Pfam" id="PF00528">
    <property type="entry name" value="BPD_transp_1"/>
    <property type="match status" value="1"/>
</dbReference>
<dbReference type="PANTHER" id="PTHR42781:SF4">
    <property type="entry name" value="SPERMIDINE_PUTRESCINE IMPORT ATP-BINDING PROTEIN POTA"/>
    <property type="match status" value="1"/>
</dbReference>
<keyword evidence="4" id="KW-0997">Cell inner membrane</keyword>
<evidence type="ECO:0000256" key="8">
    <source>
        <dbReference type="ARBA" id="ARBA00022989"/>
    </source>
</evidence>
<evidence type="ECO:0000259" key="12">
    <source>
        <dbReference type="PROSITE" id="PS50928"/>
    </source>
</evidence>
<gene>
    <name evidence="13" type="ORF">B0G62_107231</name>
</gene>
<dbReference type="Gene3D" id="3.40.50.300">
    <property type="entry name" value="P-loop containing nucleotide triphosphate hydrolases"/>
    <property type="match status" value="1"/>
</dbReference>
<evidence type="ECO:0000256" key="7">
    <source>
        <dbReference type="ARBA" id="ARBA00022840"/>
    </source>
</evidence>
<feature type="domain" description="ABC transporter" evidence="11">
    <location>
        <begin position="277"/>
        <end position="507"/>
    </location>
</feature>
<comment type="subcellular location">
    <subcellularLocation>
        <location evidence="1 10">Cell membrane</location>
        <topology evidence="1 10">Multi-pass membrane protein</topology>
    </subcellularLocation>
</comment>
<dbReference type="Proteomes" id="UP000237381">
    <property type="component" value="Unassembled WGS sequence"/>
</dbReference>
<dbReference type="InterPro" id="IPR003593">
    <property type="entry name" value="AAA+_ATPase"/>
</dbReference>
<evidence type="ECO:0000256" key="10">
    <source>
        <dbReference type="RuleBase" id="RU363032"/>
    </source>
</evidence>
<sequence length="624" mass="66469">MTQPVQRAARPLWWLGALLAVYLCAPFLASIPQIGQADWANVDWHATWSAVGVSAGSASVAALLILVSGVPLGYWLARSSARGVALLGFVVQLPLALPPLTSGILLLFLLGPYSPLGLLFNGALTDSFTGIVLAETFVAAPFLIVAARSAFTAVDPVYDDVAATLGHHAASRFFRVTLPIAWPAIRAGLALAWLRAFGEFGATVMVAYHPYSLPVYTYVVFGGQGLPAMMPLLLPTLGIAIVCAVLSVYTRGARATLAVSVDNGDELTAITPAATASEAADLRLSFAAKRHLGAFTLDVAWQPRTRRLAIIGPSGSGKSLALRIIAGLEANEIGTSSGAVMLGTTDLGVLPPERRQIGYMPQDYGLFPHMTVAQQLAFPVDADTASARYWLAHLGLDALTQRLPRQLSFGQRQRVALARALTRHSQLLLFDEPFAALDTPRRRRLQQSLRALQREIAAVTVIVTHDPDEAALLADEVLVIEQGRTLQAGPIDAVFARPASTRVAELLGLHNIGEGVVRGAGEIETASGLRLPCADVRGDATTMPGSRVMWRVAPRALRAAPDGRWEGCIAGTSLRHGDRYVTIELEGELFDIPADDWADSQDGPRALRFEIDAGGVTVWTAGSS</sequence>
<keyword evidence="14" id="KW-1185">Reference proteome</keyword>
<dbReference type="GO" id="GO:0005886">
    <property type="term" value="C:plasma membrane"/>
    <property type="evidence" value="ECO:0007669"/>
    <property type="project" value="UniProtKB-SubCell"/>
</dbReference>
<evidence type="ECO:0000256" key="1">
    <source>
        <dbReference type="ARBA" id="ARBA00004651"/>
    </source>
</evidence>
<dbReference type="RefSeq" id="WP_103705173.1">
    <property type="nucleotide sequence ID" value="NZ_PQGA01000007.1"/>
</dbReference>
<evidence type="ECO:0000313" key="13">
    <source>
        <dbReference type="EMBL" id="POR51203.1"/>
    </source>
</evidence>
<feature type="domain" description="ABC transmembrane type-1" evidence="12">
    <location>
        <begin position="51"/>
        <end position="250"/>
    </location>
</feature>
<dbReference type="EMBL" id="PQGA01000007">
    <property type="protein sequence ID" value="POR51203.1"/>
    <property type="molecule type" value="Genomic_DNA"/>
</dbReference>
<evidence type="ECO:0000259" key="11">
    <source>
        <dbReference type="PROSITE" id="PS50893"/>
    </source>
</evidence>
<reference evidence="13 14" key="1">
    <citation type="submission" date="2018-01" db="EMBL/GenBank/DDBJ databases">
        <title>Genomic Encyclopedia of Type Strains, Phase III (KMG-III): the genomes of soil and plant-associated and newly described type strains.</title>
        <authorList>
            <person name="Whitman W."/>
        </authorList>
    </citation>
    <scope>NUCLEOTIDE SEQUENCE [LARGE SCALE GENOMIC DNA]</scope>
    <source>
        <strain evidence="13 14">JCM 18070</strain>
    </source>
</reference>
<dbReference type="CDD" id="cd06261">
    <property type="entry name" value="TM_PBP2"/>
    <property type="match status" value="1"/>
</dbReference>
<keyword evidence="5 10" id="KW-0812">Transmembrane</keyword>
<comment type="similarity">
    <text evidence="10">Belongs to the binding-protein-dependent transport system permease family.</text>
</comment>
<feature type="transmembrane region" description="Helical" evidence="10">
    <location>
        <begin position="228"/>
        <end position="249"/>
    </location>
</feature>
<feature type="transmembrane region" description="Helical" evidence="10">
    <location>
        <begin position="51"/>
        <end position="77"/>
    </location>
</feature>
<dbReference type="PANTHER" id="PTHR42781">
    <property type="entry name" value="SPERMIDINE/PUTRESCINE IMPORT ATP-BINDING PROTEIN POTA"/>
    <property type="match status" value="1"/>
</dbReference>
<evidence type="ECO:0000256" key="5">
    <source>
        <dbReference type="ARBA" id="ARBA00022692"/>
    </source>
</evidence>
<keyword evidence="9 10" id="KW-0472">Membrane</keyword>
<dbReference type="OrthoDB" id="9112331at2"/>
<dbReference type="InterPro" id="IPR003439">
    <property type="entry name" value="ABC_transporter-like_ATP-bd"/>
</dbReference>
<keyword evidence="3" id="KW-1003">Cell membrane</keyword>
<dbReference type="GO" id="GO:0055085">
    <property type="term" value="P:transmembrane transport"/>
    <property type="evidence" value="ECO:0007669"/>
    <property type="project" value="InterPro"/>
</dbReference>
<dbReference type="InterPro" id="IPR000515">
    <property type="entry name" value="MetI-like"/>
</dbReference>
<dbReference type="SUPFAM" id="SSF52540">
    <property type="entry name" value="P-loop containing nucleoside triphosphate hydrolases"/>
    <property type="match status" value="1"/>
</dbReference>
<dbReference type="PROSITE" id="PS50928">
    <property type="entry name" value="ABC_TM1"/>
    <property type="match status" value="1"/>
</dbReference>
<evidence type="ECO:0000256" key="2">
    <source>
        <dbReference type="ARBA" id="ARBA00022448"/>
    </source>
</evidence>
<dbReference type="InterPro" id="IPR035906">
    <property type="entry name" value="MetI-like_sf"/>
</dbReference>
<feature type="transmembrane region" description="Helical" evidence="10">
    <location>
        <begin position="187"/>
        <end position="208"/>
    </location>
</feature>
<proteinExistence type="inferred from homology"/>
<comment type="caution">
    <text evidence="13">The sequence shown here is derived from an EMBL/GenBank/DDBJ whole genome shotgun (WGS) entry which is preliminary data.</text>
</comment>
<name>A0A2S4M8X0_9BURK</name>
<keyword evidence="2 10" id="KW-0813">Transport</keyword>
<dbReference type="PROSITE" id="PS50893">
    <property type="entry name" value="ABC_TRANSPORTER_2"/>
    <property type="match status" value="1"/>
</dbReference>
<dbReference type="SUPFAM" id="SSF161098">
    <property type="entry name" value="MetI-like"/>
    <property type="match status" value="1"/>
</dbReference>
<accession>A0A2S4M8X0</accession>
<keyword evidence="6" id="KW-0547">Nucleotide-binding</keyword>
<dbReference type="Pfam" id="PF00005">
    <property type="entry name" value="ABC_tran"/>
    <property type="match status" value="1"/>
</dbReference>
<keyword evidence="7" id="KW-0067">ATP-binding</keyword>
<feature type="transmembrane region" description="Helical" evidence="10">
    <location>
        <begin position="128"/>
        <end position="147"/>
    </location>
</feature>
<protein>
    <submittedName>
        <fullName evidence="13">Molybdate transport system permease protein</fullName>
    </submittedName>
</protein>
<evidence type="ECO:0000256" key="4">
    <source>
        <dbReference type="ARBA" id="ARBA00022519"/>
    </source>
</evidence>
<dbReference type="PROSITE" id="PS00211">
    <property type="entry name" value="ABC_TRANSPORTER_1"/>
    <property type="match status" value="1"/>
</dbReference>
<dbReference type="Gene3D" id="1.10.3720.10">
    <property type="entry name" value="MetI-like"/>
    <property type="match status" value="1"/>
</dbReference>
<keyword evidence="8 10" id="KW-1133">Transmembrane helix</keyword>
<dbReference type="InterPro" id="IPR027417">
    <property type="entry name" value="P-loop_NTPase"/>
</dbReference>